<sequence length="477" mass="52567">MEAFKKSIKSQTIPLCVLDTQGSFSNIPFVFFYENTAGSSEFMPSDALSDSFYQTMQHFPIFAGRIKSTGRGNTSVVIDANNPNMPDYSESSCSVHFDTLKENGFSWRSWPDGVATAGPMTKADASGEIKLINVHVVRMQDNSGVAIYFSIPHYILDGVAHMELMKYWCQVHQLMSSGQSERLAGLPVFSVDRAIIQECLPKERKPVDTLTRQTFTGFSFIAELLAWLSPKLRGRLLSMIIARQKAEAHLFHVSKASLESLRTTIGALLPEAAAIPDSELMLSVAAKTLAQSQALATGVGASSTKKDTATLPVAIIFEVREQLNMTFKNYAGNILLPLITSTPLKMLETPTTPESLATMISNFSEAVNSVDPGLVASHIDMVTPRPSCFTRPIARFASSKTATSFVYDLMPDMYEADFGNGRPSWVSPIEPFRANAVLLLTSRDTTDGMDVFMTAYPSVMKEVLNNEFWCEFAKLIY</sequence>
<organism evidence="2 3">
    <name type="scientific">Coemansia pectinata</name>
    <dbReference type="NCBI Taxonomy" id="1052879"/>
    <lineage>
        <taxon>Eukaryota</taxon>
        <taxon>Fungi</taxon>
        <taxon>Fungi incertae sedis</taxon>
        <taxon>Zoopagomycota</taxon>
        <taxon>Kickxellomycotina</taxon>
        <taxon>Kickxellomycetes</taxon>
        <taxon>Kickxellales</taxon>
        <taxon>Kickxellaceae</taxon>
        <taxon>Coemansia</taxon>
    </lineage>
</organism>
<dbReference type="GO" id="GO:0016747">
    <property type="term" value="F:acyltransferase activity, transferring groups other than amino-acyl groups"/>
    <property type="evidence" value="ECO:0007669"/>
    <property type="project" value="TreeGrafter"/>
</dbReference>
<gene>
    <name evidence="2" type="ORF">GGI19_005273</name>
</gene>
<dbReference type="InterPro" id="IPR023213">
    <property type="entry name" value="CAT-like_dom_sf"/>
</dbReference>
<dbReference type="Proteomes" id="UP001140011">
    <property type="component" value="Unassembled WGS sequence"/>
</dbReference>
<dbReference type="Gene3D" id="3.30.559.10">
    <property type="entry name" value="Chloramphenicol acetyltransferase-like domain"/>
    <property type="match status" value="2"/>
</dbReference>
<dbReference type="OrthoDB" id="1862401at2759"/>
<dbReference type="InterPro" id="IPR050317">
    <property type="entry name" value="Plant_Fungal_Acyltransferase"/>
</dbReference>
<dbReference type="PANTHER" id="PTHR31642">
    <property type="entry name" value="TRICHOTHECENE 3-O-ACETYLTRANSFERASE"/>
    <property type="match status" value="1"/>
</dbReference>
<dbReference type="AlphaFoldDB" id="A0A9W8GQJ2"/>
<name>A0A9W8GQJ2_9FUNG</name>
<protein>
    <submittedName>
        <fullName evidence="2">Uncharacterized protein</fullName>
    </submittedName>
</protein>
<accession>A0A9W8GQJ2</accession>
<evidence type="ECO:0000256" key="1">
    <source>
        <dbReference type="ARBA" id="ARBA00022679"/>
    </source>
</evidence>
<keyword evidence="1" id="KW-0808">Transferase</keyword>
<dbReference type="EMBL" id="JANBUH010000621">
    <property type="protein sequence ID" value="KAJ2750145.1"/>
    <property type="molecule type" value="Genomic_DNA"/>
</dbReference>
<keyword evidence="3" id="KW-1185">Reference proteome</keyword>
<reference evidence="2" key="1">
    <citation type="submission" date="2022-07" db="EMBL/GenBank/DDBJ databases">
        <title>Phylogenomic reconstructions and comparative analyses of Kickxellomycotina fungi.</title>
        <authorList>
            <person name="Reynolds N.K."/>
            <person name="Stajich J.E."/>
            <person name="Barry K."/>
            <person name="Grigoriev I.V."/>
            <person name="Crous P."/>
            <person name="Smith M.E."/>
        </authorList>
    </citation>
    <scope>NUCLEOTIDE SEQUENCE</scope>
    <source>
        <strain evidence="2">BCRC 34297</strain>
    </source>
</reference>
<proteinExistence type="predicted"/>
<dbReference type="Pfam" id="PF02458">
    <property type="entry name" value="Transferase"/>
    <property type="match status" value="2"/>
</dbReference>
<comment type="caution">
    <text evidence="2">The sequence shown here is derived from an EMBL/GenBank/DDBJ whole genome shotgun (WGS) entry which is preliminary data.</text>
</comment>
<dbReference type="GO" id="GO:0044550">
    <property type="term" value="P:secondary metabolite biosynthetic process"/>
    <property type="evidence" value="ECO:0007669"/>
    <property type="project" value="TreeGrafter"/>
</dbReference>
<evidence type="ECO:0000313" key="2">
    <source>
        <dbReference type="EMBL" id="KAJ2750145.1"/>
    </source>
</evidence>
<dbReference type="PANTHER" id="PTHR31642:SF310">
    <property type="entry name" value="FATTY ALCOHOL:CAFFEOYL-COA ACYLTRANSFERASE"/>
    <property type="match status" value="1"/>
</dbReference>
<evidence type="ECO:0000313" key="3">
    <source>
        <dbReference type="Proteomes" id="UP001140011"/>
    </source>
</evidence>